<keyword evidence="4 8" id="KW-0547">Nucleotide-binding</keyword>
<dbReference type="CDD" id="cd00009">
    <property type="entry name" value="AAA"/>
    <property type="match status" value="1"/>
</dbReference>
<dbReference type="Pfam" id="PF08299">
    <property type="entry name" value="Bac_DnaA_C"/>
    <property type="match status" value="1"/>
</dbReference>
<dbReference type="PATRIC" id="fig|1357400.3.peg.53"/>
<dbReference type="eggNOG" id="COG0593">
    <property type="taxonomic scope" value="Bacteria"/>
</dbReference>
<dbReference type="SMART" id="SM00760">
    <property type="entry name" value="Bac_DnaA_C"/>
    <property type="match status" value="1"/>
</dbReference>
<dbReference type="InterPro" id="IPR013317">
    <property type="entry name" value="DnaA_dom"/>
</dbReference>
<comment type="domain">
    <text evidence="8">Domain I is involved in oligomerization and binding regulators, domain II is flexibile and of varying length in different bacteria, domain III forms the AAA+ region, while domain IV binds dsDNA.</text>
</comment>
<feature type="binding site" evidence="8">
    <location>
        <position position="143"/>
    </location>
    <ligand>
        <name>ATP</name>
        <dbReference type="ChEBI" id="CHEBI:30616"/>
    </ligand>
</feature>
<dbReference type="AlphaFoldDB" id="V8CCF0"/>
<evidence type="ECO:0000256" key="10">
    <source>
        <dbReference type="RuleBase" id="RU000577"/>
    </source>
</evidence>
<comment type="function">
    <text evidence="8 10">Plays an essential role in the initiation and regulation of chromosomal replication. ATP-DnaA binds to the origin of replication (oriC) to initiate formation of the DNA replication initiation complex once per cell cycle. Binds the DnaA box (a 9 base pair repeat at the origin) and separates the double-stranded (ds)DNA. Forms a right-handed helical filament on oriC DNA; dsDNA binds to the exterior of the filament while single-stranded (ss)DNA is stabiized in the filament's interior. The ATP-DnaA-oriC complex binds and stabilizes one strand of the AT-rich DNA unwinding element (DUE), permitting loading of DNA polymerase. After initiation quickly degrades to an ADP-DnaA complex that is not apt for DNA replication. Binds acidic phospholipids.</text>
</comment>
<feature type="binding site" evidence="8">
    <location>
        <position position="141"/>
    </location>
    <ligand>
        <name>ATP</name>
        <dbReference type="ChEBI" id="CHEBI:30616"/>
    </ligand>
</feature>
<dbReference type="Gene3D" id="3.30.300.180">
    <property type="match status" value="1"/>
</dbReference>
<name>V8CCF0_9HELI</name>
<dbReference type="GO" id="GO:0006275">
    <property type="term" value="P:regulation of DNA replication"/>
    <property type="evidence" value="ECO:0007669"/>
    <property type="project" value="UniProtKB-UniRule"/>
</dbReference>
<dbReference type="InterPro" id="IPR001957">
    <property type="entry name" value="Chromosome_initiator_DnaA"/>
</dbReference>
<dbReference type="InterPro" id="IPR003593">
    <property type="entry name" value="AAA+_ATPase"/>
</dbReference>
<keyword evidence="15" id="KW-1185">Reference proteome</keyword>
<evidence type="ECO:0000256" key="4">
    <source>
        <dbReference type="ARBA" id="ARBA00022741"/>
    </source>
</evidence>
<evidence type="ECO:0000313" key="15">
    <source>
        <dbReference type="Proteomes" id="UP000018731"/>
    </source>
</evidence>
<dbReference type="SUPFAM" id="SSF52540">
    <property type="entry name" value="P-loop containing nucleoside triphosphate hydrolases"/>
    <property type="match status" value="1"/>
</dbReference>
<evidence type="ECO:0000259" key="13">
    <source>
        <dbReference type="SMART" id="SM00760"/>
    </source>
</evidence>
<dbReference type="InterPro" id="IPR013159">
    <property type="entry name" value="DnaA_C"/>
</dbReference>
<evidence type="ECO:0000256" key="5">
    <source>
        <dbReference type="ARBA" id="ARBA00022840"/>
    </source>
</evidence>
<dbReference type="InterPro" id="IPR038454">
    <property type="entry name" value="DnaA_N_sf"/>
</dbReference>
<dbReference type="GO" id="GO:0005524">
    <property type="term" value="F:ATP binding"/>
    <property type="evidence" value="ECO:0007669"/>
    <property type="project" value="UniProtKB-UniRule"/>
</dbReference>
<dbReference type="InterPro" id="IPR010921">
    <property type="entry name" value="Trp_repressor/repl_initiator"/>
</dbReference>
<accession>V8CCF0</accession>
<proteinExistence type="inferred from homology"/>
<dbReference type="NCBIfam" id="TIGR00362">
    <property type="entry name" value="DnaA"/>
    <property type="match status" value="1"/>
</dbReference>
<dbReference type="Gene3D" id="1.10.8.60">
    <property type="match status" value="1"/>
</dbReference>
<keyword evidence="2 8" id="KW-0963">Cytoplasm</keyword>
<feature type="binding site" evidence="8">
    <location>
        <position position="144"/>
    </location>
    <ligand>
        <name>ATP</name>
        <dbReference type="ChEBI" id="CHEBI:30616"/>
    </ligand>
</feature>
<evidence type="ECO:0000256" key="3">
    <source>
        <dbReference type="ARBA" id="ARBA00022705"/>
    </source>
</evidence>
<dbReference type="STRING" id="1357400.HMPREF2086_00032"/>
<dbReference type="Gene3D" id="1.10.1750.10">
    <property type="match status" value="1"/>
</dbReference>
<feature type="domain" description="AAA+ ATPase" evidence="12">
    <location>
        <begin position="130"/>
        <end position="257"/>
    </location>
</feature>
<feature type="region of interest" description="Domain IV, binds dsDNA" evidence="8">
    <location>
        <begin position="312"/>
        <end position="437"/>
    </location>
</feature>
<dbReference type="InterPro" id="IPR024633">
    <property type="entry name" value="DnaA_N_dom"/>
</dbReference>
<reference evidence="14 15" key="1">
    <citation type="journal article" date="2014" name="Genome Announc.">
        <title>Draft genome sequences of six enterohepatic helicobacter species isolated from humans and one from rhesus macaques.</title>
        <authorList>
            <person name="Shen Z."/>
            <person name="Sheh A."/>
            <person name="Young S.K."/>
            <person name="Abouelliel A."/>
            <person name="Ward D.V."/>
            <person name="Earl A.M."/>
            <person name="Fox J.G."/>
        </authorList>
    </citation>
    <scope>NUCLEOTIDE SEQUENCE [LARGE SCALE GENOMIC DNA]</scope>
    <source>
        <strain evidence="14 15">MIT 99-5501</strain>
    </source>
</reference>
<dbReference type="GO" id="GO:0006270">
    <property type="term" value="P:DNA replication initiation"/>
    <property type="evidence" value="ECO:0007669"/>
    <property type="project" value="UniProtKB-UniRule"/>
</dbReference>
<organism evidence="14 15">
    <name type="scientific">Helicobacter macacae MIT 99-5501</name>
    <dbReference type="NCBI Taxonomy" id="1357400"/>
    <lineage>
        <taxon>Bacteria</taxon>
        <taxon>Pseudomonadati</taxon>
        <taxon>Campylobacterota</taxon>
        <taxon>Epsilonproteobacteria</taxon>
        <taxon>Campylobacterales</taxon>
        <taxon>Helicobacteraceae</taxon>
        <taxon>Helicobacter</taxon>
    </lineage>
</organism>
<dbReference type="Pfam" id="PF00308">
    <property type="entry name" value="Bac_DnaA"/>
    <property type="match status" value="1"/>
</dbReference>
<evidence type="ECO:0000256" key="6">
    <source>
        <dbReference type="ARBA" id="ARBA00023121"/>
    </source>
</evidence>
<comment type="caution">
    <text evidence="14">The sequence shown here is derived from an EMBL/GenBank/DDBJ whole genome shotgun (WGS) entry which is preliminary data.</text>
</comment>
<dbReference type="HOGENOM" id="CLU_026910_3_2_7"/>
<dbReference type="GO" id="GO:0003688">
    <property type="term" value="F:DNA replication origin binding"/>
    <property type="evidence" value="ECO:0007669"/>
    <property type="project" value="UniProtKB-UniRule"/>
</dbReference>
<dbReference type="Gene3D" id="3.40.50.300">
    <property type="entry name" value="P-loop containing nucleotide triphosphate hydrolases"/>
    <property type="match status" value="1"/>
</dbReference>
<evidence type="ECO:0000259" key="12">
    <source>
        <dbReference type="SMART" id="SM00382"/>
    </source>
</evidence>
<dbReference type="GO" id="GO:0008289">
    <property type="term" value="F:lipid binding"/>
    <property type="evidence" value="ECO:0007669"/>
    <property type="project" value="UniProtKB-KW"/>
</dbReference>
<gene>
    <name evidence="8" type="primary">dnaA</name>
    <name evidence="14" type="ORF">HMPREF2086_00032</name>
</gene>
<dbReference type="HAMAP" id="MF_00377">
    <property type="entry name" value="DnaA_bact"/>
    <property type="match status" value="1"/>
</dbReference>
<evidence type="ECO:0000256" key="11">
    <source>
        <dbReference type="RuleBase" id="RU004227"/>
    </source>
</evidence>
<evidence type="ECO:0000256" key="8">
    <source>
        <dbReference type="HAMAP-Rule" id="MF_00377"/>
    </source>
</evidence>
<evidence type="ECO:0000256" key="9">
    <source>
        <dbReference type="NCBIfam" id="TIGR00362"/>
    </source>
</evidence>
<evidence type="ECO:0000256" key="1">
    <source>
        <dbReference type="ARBA" id="ARBA00006583"/>
    </source>
</evidence>
<dbReference type="PANTHER" id="PTHR30050">
    <property type="entry name" value="CHROMOSOMAL REPLICATION INITIATOR PROTEIN DNAA"/>
    <property type="match status" value="1"/>
</dbReference>
<feature type="binding site" evidence="8">
    <location>
        <position position="145"/>
    </location>
    <ligand>
        <name>ATP</name>
        <dbReference type="ChEBI" id="CHEBI:30616"/>
    </ligand>
</feature>
<protein>
    <recommendedName>
        <fullName evidence="8 9">Chromosomal replication initiator protein DnaA</fullName>
    </recommendedName>
</protein>
<keyword evidence="6 8" id="KW-0446">Lipid-binding</keyword>
<evidence type="ECO:0000256" key="7">
    <source>
        <dbReference type="ARBA" id="ARBA00023125"/>
    </source>
</evidence>
<dbReference type="CDD" id="cd06571">
    <property type="entry name" value="Bac_DnaA_C"/>
    <property type="match status" value="1"/>
</dbReference>
<comment type="subunit">
    <text evidence="8">Oligomerizes as a right-handed, spiral filament on DNA at oriC.</text>
</comment>
<dbReference type="Proteomes" id="UP000018731">
    <property type="component" value="Unassembled WGS sequence"/>
</dbReference>
<comment type="subcellular location">
    <subcellularLocation>
        <location evidence="8">Cytoplasm</location>
    </subcellularLocation>
</comment>
<sequence>MIWEKVLSTLKEEVSPFDFETYISLIKYDENASKSNVAVLVVPNPYIESWIKSNYALKIAHIFEMQTKIKPEIRFSLSKEKPRKTHTKAKSGNMQVSYQSQYTFENFVVGDSNRHAYTVAQMVANTQAKAYNPVLFYGNTGLGKTHLLCSIGNFARGSGKTVIYLTTEEFMNDFQRHLNTVGMDAFRDIYRNCDYLLIDDIQFLGGKVSLQEEFFNTFEALYKTNKQIVMTSDKLPKQIQGLEERLRSRFESGIKIDIQPPGVETRIQIIAQKCVDNKISMEKEVINYLAENISENVRQIEGVIAKMRFHNAMTNQPISVEMAKSVLDEILLENQEEITVEKIVRVIARELNVKISEITSGSRVPKIVQARHIVLYLIKDSASNMESMSSVASRLGLKNHATVSKALTKITKQIQEDENLKHLIVNLKNKIQNEKNL</sequence>
<comment type="caution">
    <text evidence="8">Lacks conserved residue(s) required for the propagation of feature annotation.</text>
</comment>
<dbReference type="SUPFAM" id="SSF48295">
    <property type="entry name" value="TrpR-like"/>
    <property type="match status" value="1"/>
</dbReference>
<comment type="similarity">
    <text evidence="1 8 11">Belongs to the DnaA family.</text>
</comment>
<feature type="domain" description="Chromosomal replication initiator DnaA C-terminal" evidence="13">
    <location>
        <begin position="339"/>
        <end position="410"/>
    </location>
</feature>
<dbReference type="GO" id="GO:0005886">
    <property type="term" value="C:plasma membrane"/>
    <property type="evidence" value="ECO:0007669"/>
    <property type="project" value="TreeGrafter"/>
</dbReference>
<evidence type="ECO:0000256" key="2">
    <source>
        <dbReference type="ARBA" id="ARBA00022490"/>
    </source>
</evidence>
<dbReference type="SMART" id="SM00382">
    <property type="entry name" value="AAA"/>
    <property type="match status" value="1"/>
</dbReference>
<keyword evidence="5 8" id="KW-0067">ATP-binding</keyword>
<dbReference type="InterPro" id="IPR027417">
    <property type="entry name" value="P-loop_NTPase"/>
</dbReference>
<keyword evidence="3 8" id="KW-0235">DNA replication</keyword>
<keyword evidence="7 8" id="KW-0238">DNA-binding</keyword>
<feature type="region of interest" description="Domain I, interacts with DnaA modulators" evidence="8">
    <location>
        <begin position="1"/>
        <end position="82"/>
    </location>
</feature>
<dbReference type="RefSeq" id="WP_023926702.1">
    <property type="nucleotide sequence ID" value="NZ_KI669454.1"/>
</dbReference>
<dbReference type="PANTHER" id="PTHR30050:SF2">
    <property type="entry name" value="CHROMOSOMAL REPLICATION INITIATOR PROTEIN DNAA"/>
    <property type="match status" value="1"/>
</dbReference>
<dbReference type="PRINTS" id="PR00051">
    <property type="entry name" value="DNAA"/>
</dbReference>
<evidence type="ECO:0000313" key="14">
    <source>
        <dbReference type="EMBL" id="ETD24700.1"/>
    </source>
</evidence>
<dbReference type="EMBL" id="AZJI01000001">
    <property type="protein sequence ID" value="ETD24700.1"/>
    <property type="molecule type" value="Genomic_DNA"/>
</dbReference>
<dbReference type="GO" id="GO:0005737">
    <property type="term" value="C:cytoplasm"/>
    <property type="evidence" value="ECO:0007669"/>
    <property type="project" value="UniProtKB-SubCell"/>
</dbReference>
<dbReference type="Pfam" id="PF11638">
    <property type="entry name" value="DnaA_N"/>
    <property type="match status" value="1"/>
</dbReference>
<dbReference type="OrthoDB" id="9807019at2"/>
<dbReference type="InterPro" id="IPR020591">
    <property type="entry name" value="Chromosome_initiator_DnaA-like"/>
</dbReference>